<keyword evidence="2" id="KW-0472">Membrane</keyword>
<dbReference type="AlphaFoldDB" id="A0A7I8K1B0"/>
<evidence type="ECO:0000256" key="1">
    <source>
        <dbReference type="SAM" id="MobiDB-lite"/>
    </source>
</evidence>
<name>A0A7I8K1B0_SPIIN</name>
<gene>
    <name evidence="3" type="ORF">SI8410_02002093</name>
</gene>
<feature type="region of interest" description="Disordered" evidence="1">
    <location>
        <begin position="1"/>
        <end position="20"/>
    </location>
</feature>
<proteinExistence type="predicted"/>
<keyword evidence="2" id="KW-1133">Transmembrane helix</keyword>
<sequence>MARKGIDWEGGTREGSGERRSTRPCLFFLFLFLLSVGIRKREHHWRLLNSGPD</sequence>
<keyword evidence="4" id="KW-1185">Reference proteome</keyword>
<dbReference type="Proteomes" id="UP000663760">
    <property type="component" value="Chromosome 2"/>
</dbReference>
<accession>A0A7I8K1B0</accession>
<keyword evidence="2" id="KW-0812">Transmembrane</keyword>
<evidence type="ECO:0000313" key="4">
    <source>
        <dbReference type="Proteomes" id="UP000663760"/>
    </source>
</evidence>
<feature type="transmembrane region" description="Helical" evidence="2">
    <location>
        <begin position="21"/>
        <end position="38"/>
    </location>
</feature>
<organism evidence="3 4">
    <name type="scientific">Spirodela intermedia</name>
    <name type="common">Intermediate duckweed</name>
    <dbReference type="NCBI Taxonomy" id="51605"/>
    <lineage>
        <taxon>Eukaryota</taxon>
        <taxon>Viridiplantae</taxon>
        <taxon>Streptophyta</taxon>
        <taxon>Embryophyta</taxon>
        <taxon>Tracheophyta</taxon>
        <taxon>Spermatophyta</taxon>
        <taxon>Magnoliopsida</taxon>
        <taxon>Liliopsida</taxon>
        <taxon>Araceae</taxon>
        <taxon>Lemnoideae</taxon>
        <taxon>Spirodela</taxon>
    </lineage>
</organism>
<reference evidence="3" key="1">
    <citation type="submission" date="2020-02" db="EMBL/GenBank/DDBJ databases">
        <authorList>
            <person name="Scholz U."/>
            <person name="Mascher M."/>
            <person name="Fiebig A."/>
        </authorList>
    </citation>
    <scope>NUCLEOTIDE SEQUENCE</scope>
</reference>
<protein>
    <submittedName>
        <fullName evidence="3">Uncharacterized protein</fullName>
    </submittedName>
</protein>
<dbReference type="EMBL" id="LR746265">
    <property type="protein sequence ID" value="CAA7390631.1"/>
    <property type="molecule type" value="Genomic_DNA"/>
</dbReference>
<evidence type="ECO:0000313" key="3">
    <source>
        <dbReference type="EMBL" id="CAA7390631.1"/>
    </source>
</evidence>
<evidence type="ECO:0000256" key="2">
    <source>
        <dbReference type="SAM" id="Phobius"/>
    </source>
</evidence>